<name>A0AAD9L732_PAPLA</name>
<feature type="compositionally biased region" description="Basic and acidic residues" evidence="5">
    <location>
        <begin position="437"/>
        <end position="446"/>
    </location>
</feature>
<feature type="compositionally biased region" description="Acidic residues" evidence="5">
    <location>
        <begin position="495"/>
        <end position="508"/>
    </location>
</feature>
<feature type="transmembrane region" description="Helical" evidence="6">
    <location>
        <begin position="356"/>
        <end position="377"/>
    </location>
</feature>
<dbReference type="InterPro" id="IPR037185">
    <property type="entry name" value="EmrE-like"/>
</dbReference>
<dbReference type="Proteomes" id="UP001182556">
    <property type="component" value="Unassembled WGS sequence"/>
</dbReference>
<feature type="region of interest" description="Disordered" evidence="5">
    <location>
        <begin position="414"/>
        <end position="541"/>
    </location>
</feature>
<feature type="transmembrane region" description="Helical" evidence="6">
    <location>
        <begin position="326"/>
        <end position="349"/>
    </location>
</feature>
<dbReference type="AlphaFoldDB" id="A0AAD9L732"/>
<comment type="caution">
    <text evidence="8">The sequence shown here is derived from an EMBL/GenBank/DDBJ whole genome shotgun (WGS) entry which is preliminary data.</text>
</comment>
<evidence type="ECO:0000256" key="2">
    <source>
        <dbReference type="ARBA" id="ARBA00022692"/>
    </source>
</evidence>
<accession>A0AAD9L732</accession>
<protein>
    <submittedName>
        <fullName evidence="8">Nucleotide-sugar transporter</fullName>
    </submittedName>
</protein>
<feature type="transmembrane region" description="Helical" evidence="6">
    <location>
        <begin position="383"/>
        <end position="401"/>
    </location>
</feature>
<feature type="region of interest" description="Disordered" evidence="5">
    <location>
        <begin position="1"/>
        <end position="77"/>
    </location>
</feature>
<dbReference type="SUPFAM" id="SSF103481">
    <property type="entry name" value="Multidrug resistance efflux transporter EmrE"/>
    <property type="match status" value="1"/>
</dbReference>
<evidence type="ECO:0000256" key="5">
    <source>
        <dbReference type="SAM" id="MobiDB-lite"/>
    </source>
</evidence>
<evidence type="ECO:0000256" key="1">
    <source>
        <dbReference type="ARBA" id="ARBA00004141"/>
    </source>
</evidence>
<keyword evidence="2 6" id="KW-0812">Transmembrane</keyword>
<evidence type="ECO:0000259" key="7">
    <source>
        <dbReference type="Pfam" id="PF03151"/>
    </source>
</evidence>
<dbReference type="Pfam" id="PF03151">
    <property type="entry name" value="TPT"/>
    <property type="match status" value="1"/>
</dbReference>
<evidence type="ECO:0000256" key="3">
    <source>
        <dbReference type="ARBA" id="ARBA00022989"/>
    </source>
</evidence>
<dbReference type="PANTHER" id="PTHR11132">
    <property type="entry name" value="SOLUTE CARRIER FAMILY 35"/>
    <property type="match status" value="1"/>
</dbReference>
<keyword evidence="4 6" id="KW-0472">Membrane</keyword>
<feature type="transmembrane region" description="Helical" evidence="6">
    <location>
        <begin position="132"/>
        <end position="153"/>
    </location>
</feature>
<dbReference type="InterPro" id="IPR050186">
    <property type="entry name" value="TPT_transporter"/>
</dbReference>
<feature type="domain" description="Sugar phosphate transporter" evidence="7">
    <location>
        <begin position="102"/>
        <end position="399"/>
    </location>
</feature>
<gene>
    <name evidence="8" type="ORF">DB88DRAFT_487402</name>
</gene>
<comment type="subcellular location">
    <subcellularLocation>
        <location evidence="1">Membrane</location>
        <topology evidence="1">Multi-pass membrane protein</topology>
    </subcellularLocation>
</comment>
<sequence length="541" mass="60185">MEDQAGPSRPRRSSSPDAPALGELRSSDESNRAKSNDPPGYDEVRGSFEDRTALLSNGNGKGYAEDEPEGMERMSAESAGAKARHLASVEQKKALWWRNVIVTGIFIASWYGFATLLSLYNKWMFTPQYYNFPFPLFVTCSHMVIQFLISAVIRNVWPDKFRPPERPTRQDYVSKIAPTAMSTVGDIGLSNMSLKVITLSLYTMAKSSALLFVLLFAFLFHVEKYSHRLLAVVLLITFGVFLMVFNTTSVSVPGLIMVFSASALSGLRWALTELVMHRKSMGLSNPFATIYWLAPFMAVCVGVVSMIAEGWFTIFSSDHFQGGRTLQTIGVIIIPGGIAFAMVASEYFIIHRSGSVPLSIAGIFKEVTTITISALVFGDQLTHLNIAGVVVTVSGIATYTYHKYQKSIAEPIPLDSHGQPVDPEHGGEAHFYARTPSTHEESRSAGDRSTGTYTDTEAVPLSSLSRNRDIPQETAEERTARLRDDFEGWDRRDEDWSEEEEEDEEASLDEVAARRDQRQGLERTEGESSGKSWGQWWDKSM</sequence>
<feature type="transmembrane region" description="Helical" evidence="6">
    <location>
        <begin position="252"/>
        <end position="271"/>
    </location>
</feature>
<organism evidence="8 9">
    <name type="scientific">Papiliotrema laurentii</name>
    <name type="common">Cryptococcus laurentii</name>
    <dbReference type="NCBI Taxonomy" id="5418"/>
    <lineage>
        <taxon>Eukaryota</taxon>
        <taxon>Fungi</taxon>
        <taxon>Dikarya</taxon>
        <taxon>Basidiomycota</taxon>
        <taxon>Agaricomycotina</taxon>
        <taxon>Tremellomycetes</taxon>
        <taxon>Tremellales</taxon>
        <taxon>Rhynchogastremaceae</taxon>
        <taxon>Papiliotrema</taxon>
    </lineage>
</organism>
<dbReference type="EMBL" id="JAODAN010000004">
    <property type="protein sequence ID" value="KAK1924939.1"/>
    <property type="molecule type" value="Genomic_DNA"/>
</dbReference>
<keyword evidence="9" id="KW-1185">Reference proteome</keyword>
<feature type="transmembrane region" description="Helical" evidence="6">
    <location>
        <begin position="199"/>
        <end position="222"/>
    </location>
</feature>
<feature type="compositionally biased region" description="Basic and acidic residues" evidence="5">
    <location>
        <begin position="42"/>
        <end position="52"/>
    </location>
</feature>
<feature type="transmembrane region" description="Helical" evidence="6">
    <location>
        <begin position="292"/>
        <end position="314"/>
    </location>
</feature>
<feature type="compositionally biased region" description="Basic and acidic residues" evidence="5">
    <location>
        <begin position="511"/>
        <end position="528"/>
    </location>
</feature>
<feature type="transmembrane region" description="Helical" evidence="6">
    <location>
        <begin position="96"/>
        <end position="120"/>
    </location>
</feature>
<keyword evidence="3 6" id="KW-1133">Transmembrane helix</keyword>
<evidence type="ECO:0000256" key="6">
    <source>
        <dbReference type="SAM" id="Phobius"/>
    </source>
</evidence>
<evidence type="ECO:0000313" key="9">
    <source>
        <dbReference type="Proteomes" id="UP001182556"/>
    </source>
</evidence>
<proteinExistence type="predicted"/>
<evidence type="ECO:0000313" key="8">
    <source>
        <dbReference type="EMBL" id="KAK1924939.1"/>
    </source>
</evidence>
<feature type="transmembrane region" description="Helical" evidence="6">
    <location>
        <begin position="229"/>
        <end position="246"/>
    </location>
</feature>
<evidence type="ECO:0000256" key="4">
    <source>
        <dbReference type="ARBA" id="ARBA00023136"/>
    </source>
</evidence>
<dbReference type="InterPro" id="IPR004853">
    <property type="entry name" value="Sugar_P_trans_dom"/>
</dbReference>
<feature type="compositionally biased region" description="Basic and acidic residues" evidence="5">
    <location>
        <begin position="466"/>
        <end position="494"/>
    </location>
</feature>
<dbReference type="GO" id="GO:0016020">
    <property type="term" value="C:membrane"/>
    <property type="evidence" value="ECO:0007669"/>
    <property type="project" value="UniProtKB-SubCell"/>
</dbReference>
<feature type="compositionally biased region" description="Basic and acidic residues" evidence="5">
    <location>
        <begin position="25"/>
        <end position="35"/>
    </location>
</feature>
<reference evidence="8" key="1">
    <citation type="submission" date="2023-02" db="EMBL/GenBank/DDBJ databases">
        <title>Identification and recombinant expression of a fungal hydrolase from Papiliotrema laurentii that hydrolyzes apple cutin and clears colloidal polyester polyurethane.</title>
        <authorList>
            <consortium name="DOE Joint Genome Institute"/>
            <person name="Roman V.A."/>
            <person name="Bojanowski C."/>
            <person name="Crable B.R."/>
            <person name="Wagner D.N."/>
            <person name="Hung C.S."/>
            <person name="Nadeau L.J."/>
            <person name="Schratz L."/>
            <person name="Haridas S."/>
            <person name="Pangilinan J."/>
            <person name="Lipzen A."/>
            <person name="Na H."/>
            <person name="Yan M."/>
            <person name="Ng V."/>
            <person name="Grigoriev I.V."/>
            <person name="Spatafora J.W."/>
            <person name="Barlow D."/>
            <person name="Biffinger J."/>
            <person name="Kelley-Loughnane N."/>
            <person name="Varaljay V.A."/>
            <person name="Crookes-Goodson W.J."/>
        </authorList>
    </citation>
    <scope>NUCLEOTIDE SEQUENCE</scope>
    <source>
        <strain evidence="8">5307AH</strain>
    </source>
</reference>